<proteinExistence type="predicted"/>
<dbReference type="OrthoDB" id="369831at2"/>
<keyword evidence="2" id="KW-1185">Reference proteome</keyword>
<dbReference type="SUPFAM" id="SSF56801">
    <property type="entry name" value="Acetyl-CoA synthetase-like"/>
    <property type="match status" value="1"/>
</dbReference>
<dbReference type="RefSeq" id="WP_078933198.1">
    <property type="nucleotide sequence ID" value="NZ_FUWG01000008.1"/>
</dbReference>
<sequence length="125" mass="13201">MSVSINSAYGHFSAGTTGSKLYVPVSHSSLLYSHFDHVSGFPAKKGQNGVSISKIQILNTLIDHLSSIKAGKTPAAMKSTSPDEINSLIENYQTQIRQAVAASQNSLYGIAGARPEAGVLFSFDA</sequence>
<evidence type="ECO:0000313" key="1">
    <source>
        <dbReference type="EMBL" id="SJZ44877.1"/>
    </source>
</evidence>
<organism evidence="1 2">
    <name type="scientific">Treponema porcinum</name>
    <dbReference type="NCBI Taxonomy" id="261392"/>
    <lineage>
        <taxon>Bacteria</taxon>
        <taxon>Pseudomonadati</taxon>
        <taxon>Spirochaetota</taxon>
        <taxon>Spirochaetia</taxon>
        <taxon>Spirochaetales</taxon>
        <taxon>Treponemataceae</taxon>
        <taxon>Treponema</taxon>
    </lineage>
</organism>
<dbReference type="EMBL" id="FUWG01000008">
    <property type="protein sequence ID" value="SJZ44877.1"/>
    <property type="molecule type" value="Genomic_DNA"/>
</dbReference>
<reference evidence="1 2" key="1">
    <citation type="submission" date="2017-02" db="EMBL/GenBank/DDBJ databases">
        <authorList>
            <person name="Peterson S.W."/>
        </authorList>
    </citation>
    <scope>NUCLEOTIDE SEQUENCE [LARGE SCALE GENOMIC DNA]</scope>
    <source>
        <strain evidence="1 2">ATCC BAA-908</strain>
    </source>
</reference>
<evidence type="ECO:0000313" key="2">
    <source>
        <dbReference type="Proteomes" id="UP000190423"/>
    </source>
</evidence>
<name>A0A1T4KRB7_TREPO</name>
<protein>
    <submittedName>
        <fullName evidence="1">Uncharacterized protein</fullName>
    </submittedName>
</protein>
<dbReference type="Proteomes" id="UP000190423">
    <property type="component" value="Unassembled WGS sequence"/>
</dbReference>
<gene>
    <name evidence="1" type="ORF">SAMN02745149_01291</name>
</gene>
<dbReference type="AlphaFoldDB" id="A0A1T4KRB7"/>
<accession>A0A1T4KRB7</accession>
<dbReference type="GeneID" id="78316591"/>
<dbReference type="STRING" id="261392.SAMN02745149_01291"/>